<dbReference type="EMBL" id="LGKG01000046">
    <property type="protein sequence ID" value="KPC65293.1"/>
    <property type="molecule type" value="Genomic_DNA"/>
</dbReference>
<keyword evidence="4" id="KW-1185">Reference proteome</keyword>
<evidence type="ECO:0000259" key="2">
    <source>
        <dbReference type="Pfam" id="PF00975"/>
    </source>
</evidence>
<feature type="domain" description="Thioesterase" evidence="2">
    <location>
        <begin position="8"/>
        <end position="226"/>
    </location>
</feature>
<dbReference type="SUPFAM" id="SSF53474">
    <property type="entry name" value="alpha/beta-Hydrolases"/>
    <property type="match status" value="1"/>
</dbReference>
<proteinExistence type="inferred from homology"/>
<organism evidence="3 4">
    <name type="scientific">Streptomyces chattanoogensis</name>
    <dbReference type="NCBI Taxonomy" id="66876"/>
    <lineage>
        <taxon>Bacteria</taxon>
        <taxon>Bacillati</taxon>
        <taxon>Actinomycetota</taxon>
        <taxon>Actinomycetes</taxon>
        <taxon>Kitasatosporales</taxon>
        <taxon>Streptomycetaceae</taxon>
        <taxon>Streptomyces</taxon>
    </lineage>
</organism>
<protein>
    <recommendedName>
        <fullName evidence="2">Thioesterase domain-containing protein</fullName>
    </recommendedName>
</protein>
<dbReference type="PANTHER" id="PTHR11487">
    <property type="entry name" value="THIOESTERASE"/>
    <property type="match status" value="1"/>
</dbReference>
<dbReference type="InterPro" id="IPR001031">
    <property type="entry name" value="Thioesterase"/>
</dbReference>
<dbReference type="Gene3D" id="3.40.50.1820">
    <property type="entry name" value="alpha/beta hydrolase"/>
    <property type="match status" value="1"/>
</dbReference>
<dbReference type="GO" id="GO:0008610">
    <property type="term" value="P:lipid biosynthetic process"/>
    <property type="evidence" value="ECO:0007669"/>
    <property type="project" value="TreeGrafter"/>
</dbReference>
<dbReference type="PANTHER" id="PTHR11487:SF0">
    <property type="entry name" value="S-ACYL FATTY ACID SYNTHASE THIOESTERASE, MEDIUM CHAIN"/>
    <property type="match status" value="1"/>
</dbReference>
<gene>
    <name evidence="3" type="ORF">ADL29_08020</name>
</gene>
<evidence type="ECO:0000313" key="3">
    <source>
        <dbReference type="EMBL" id="KPC65293.1"/>
    </source>
</evidence>
<evidence type="ECO:0000256" key="1">
    <source>
        <dbReference type="ARBA" id="ARBA00007169"/>
    </source>
</evidence>
<dbReference type="AlphaFoldDB" id="A0A0N0Y0Z1"/>
<dbReference type="RefSeq" id="WP_053923013.1">
    <property type="nucleotide sequence ID" value="NZ_LGKG01000046.1"/>
</dbReference>
<comment type="similarity">
    <text evidence="1">Belongs to the thioesterase family.</text>
</comment>
<dbReference type="InterPro" id="IPR029058">
    <property type="entry name" value="AB_hydrolase_fold"/>
</dbReference>
<comment type="caution">
    <text evidence="3">The sequence shown here is derived from an EMBL/GenBank/DDBJ whole genome shotgun (WGS) entry which is preliminary data.</text>
</comment>
<reference evidence="4" key="1">
    <citation type="submission" date="2015-07" db="EMBL/GenBank/DDBJ databases">
        <authorList>
            <person name="Ju K.-S."/>
            <person name="Doroghazi J.R."/>
            <person name="Metcalf W.W."/>
        </authorList>
    </citation>
    <scope>NUCLEOTIDE SEQUENCE [LARGE SCALE GENOMIC DNA]</scope>
    <source>
        <strain evidence="4">NRRL ISP-5002</strain>
    </source>
</reference>
<name>A0A0N0Y0Z1_9ACTN</name>
<sequence>MTTPFPDTLYCVPYAGGTGQAYARLGRRAGPGLRLAGLDLPGRGLRRSLPPARALPQAVAALAGQVQEELRARPPSGPYGILGHSFGALLAHRLAAELSRSAAGPPALLVVSGCPPPHLLGRLDGTAEELLQAATRELRATVSAGADHSAVWDAAAEAGRQDLALLEQGATATPPVLGIPVVGLYGADDPFRPGETMAGWARWTRAGFTLRAVPGGHFCFREHPEPYLDALRSQPMSATGSRG</sequence>
<accession>A0A0N0Y0Z1</accession>
<dbReference type="Pfam" id="PF00975">
    <property type="entry name" value="Thioesterase"/>
    <property type="match status" value="1"/>
</dbReference>
<dbReference type="Proteomes" id="UP000037982">
    <property type="component" value="Unassembled WGS sequence"/>
</dbReference>
<evidence type="ECO:0000313" key="4">
    <source>
        <dbReference type="Proteomes" id="UP000037982"/>
    </source>
</evidence>
<dbReference type="PATRIC" id="fig|66876.3.peg.1756"/>
<dbReference type="InterPro" id="IPR012223">
    <property type="entry name" value="TEII"/>
</dbReference>